<keyword evidence="3" id="KW-1185">Reference proteome</keyword>
<evidence type="ECO:0000256" key="1">
    <source>
        <dbReference type="SAM" id="MobiDB-lite"/>
    </source>
</evidence>
<feature type="region of interest" description="Disordered" evidence="1">
    <location>
        <begin position="147"/>
        <end position="172"/>
    </location>
</feature>
<sequence>MNQYRFQRSYIRTLEGLSFSFSRQLNDSVLEGTIWGEIVAGELILRFDQRLRLLVPSNIELVRRRLRPVCLHLDWLREDQTLWETIECRLSHDHNSPCAQCSMCKPCRECSTWFQVGVQERKDSETELQVQAWKYLGTCETPYDPKWRKQAKPERKDTAVRTVSAAQWASEE</sequence>
<dbReference type="Proteomes" id="UP000606974">
    <property type="component" value="Unassembled WGS sequence"/>
</dbReference>
<name>A0A8H7E117_9EURO</name>
<reference evidence="2" key="1">
    <citation type="submission" date="2020-02" db="EMBL/GenBank/DDBJ databases">
        <authorList>
            <person name="Palmer J.M."/>
        </authorList>
    </citation>
    <scope>NUCLEOTIDE SEQUENCE</scope>
    <source>
        <strain evidence="2">EPUS1.4</strain>
        <tissue evidence="2">Thallus</tissue>
    </source>
</reference>
<organism evidence="2 3">
    <name type="scientific">Endocarpon pusillum</name>
    <dbReference type="NCBI Taxonomy" id="364733"/>
    <lineage>
        <taxon>Eukaryota</taxon>
        <taxon>Fungi</taxon>
        <taxon>Dikarya</taxon>
        <taxon>Ascomycota</taxon>
        <taxon>Pezizomycotina</taxon>
        <taxon>Eurotiomycetes</taxon>
        <taxon>Chaetothyriomycetidae</taxon>
        <taxon>Verrucariales</taxon>
        <taxon>Verrucariaceae</taxon>
        <taxon>Endocarpon</taxon>
    </lineage>
</organism>
<evidence type="ECO:0000313" key="2">
    <source>
        <dbReference type="EMBL" id="KAF7504148.1"/>
    </source>
</evidence>
<dbReference type="EMBL" id="JAACFV010000148">
    <property type="protein sequence ID" value="KAF7504148.1"/>
    <property type="molecule type" value="Genomic_DNA"/>
</dbReference>
<protein>
    <submittedName>
        <fullName evidence="2">Uncharacterized protein</fullName>
    </submittedName>
</protein>
<comment type="caution">
    <text evidence="2">The sequence shown here is derived from an EMBL/GenBank/DDBJ whole genome shotgun (WGS) entry which is preliminary data.</text>
</comment>
<evidence type="ECO:0000313" key="3">
    <source>
        <dbReference type="Proteomes" id="UP000606974"/>
    </source>
</evidence>
<dbReference type="AlphaFoldDB" id="A0A8H7E117"/>
<accession>A0A8H7E117</accession>
<proteinExistence type="predicted"/>
<feature type="compositionally biased region" description="Basic and acidic residues" evidence="1">
    <location>
        <begin position="147"/>
        <end position="159"/>
    </location>
</feature>
<gene>
    <name evidence="2" type="ORF">GJ744_002666</name>
</gene>